<accession>A0ABQ1GM12</accession>
<proteinExistence type="predicted"/>
<dbReference type="EMBL" id="BMFZ01000005">
    <property type="protein sequence ID" value="GGA46526.1"/>
    <property type="molecule type" value="Genomic_DNA"/>
</dbReference>
<evidence type="ECO:0000313" key="2">
    <source>
        <dbReference type="Proteomes" id="UP000627464"/>
    </source>
</evidence>
<organism evidence="1 2">
    <name type="scientific">Hafnia psychrotolerans</name>
    <dbReference type="NCBI Taxonomy" id="1477018"/>
    <lineage>
        <taxon>Bacteria</taxon>
        <taxon>Pseudomonadati</taxon>
        <taxon>Pseudomonadota</taxon>
        <taxon>Gammaproteobacteria</taxon>
        <taxon>Enterobacterales</taxon>
        <taxon>Hafniaceae</taxon>
        <taxon>Hafnia</taxon>
    </lineage>
</organism>
<sequence>MAKNTFCQIVANDLEYQSQVYNPPEPVMRDSRPQLLDVLFDDASSADKSPLRLVQQRAAALLKLNRAVKGLLPKPMKPWCRVGNYRQGVLVLEIANASWMMRLRYEQPALLSALRAQILPSLSSIDIRINPSLMVKVENVSQFKDQTSASTSGGKPFRHLSAESAQELMILASRSPEKLRKALERLAGLAGESTKPTSRNK</sequence>
<dbReference type="Pfam" id="PF05258">
    <property type="entry name" value="DciA"/>
    <property type="match status" value="1"/>
</dbReference>
<evidence type="ECO:0000313" key="1">
    <source>
        <dbReference type="EMBL" id="GGA46526.1"/>
    </source>
</evidence>
<gene>
    <name evidence="1" type="ORF">GCM10011328_22040</name>
</gene>
<comment type="caution">
    <text evidence="1">The sequence shown here is derived from an EMBL/GenBank/DDBJ whole genome shotgun (WGS) entry which is preliminary data.</text>
</comment>
<keyword evidence="2" id="KW-1185">Reference proteome</keyword>
<dbReference type="Proteomes" id="UP000627464">
    <property type="component" value="Unassembled WGS sequence"/>
</dbReference>
<name>A0ABQ1GM12_9GAMM</name>
<dbReference type="InterPro" id="IPR007922">
    <property type="entry name" value="DciA-like"/>
</dbReference>
<protein>
    <recommendedName>
        <fullName evidence="3">DUF721 domain-containing protein</fullName>
    </recommendedName>
</protein>
<evidence type="ECO:0008006" key="3">
    <source>
        <dbReference type="Google" id="ProtNLM"/>
    </source>
</evidence>
<reference evidence="2" key="1">
    <citation type="journal article" date="2019" name="Int. J. Syst. Evol. Microbiol.">
        <title>The Global Catalogue of Microorganisms (GCM) 10K type strain sequencing project: providing services to taxonomists for standard genome sequencing and annotation.</title>
        <authorList>
            <consortium name="The Broad Institute Genomics Platform"/>
            <consortium name="The Broad Institute Genome Sequencing Center for Infectious Disease"/>
            <person name="Wu L."/>
            <person name="Ma J."/>
        </authorList>
    </citation>
    <scope>NUCLEOTIDE SEQUENCE [LARGE SCALE GENOMIC DNA]</scope>
    <source>
        <strain evidence="2">CGMCC 1.12806</strain>
    </source>
</reference>